<gene>
    <name evidence="1" type="ORF">E4K63_03380</name>
</gene>
<dbReference type="EMBL" id="CP038241">
    <property type="protein sequence ID" value="QIV96811.1"/>
    <property type="molecule type" value="Genomic_DNA"/>
</dbReference>
<dbReference type="AlphaFoldDB" id="A0AAE7CRB8"/>
<evidence type="ECO:0000313" key="1">
    <source>
        <dbReference type="EMBL" id="QIV96811.1"/>
    </source>
</evidence>
<keyword evidence="2" id="KW-1185">Reference proteome</keyword>
<protein>
    <submittedName>
        <fullName evidence="1">DUF1311 domain-containing protein</fullName>
    </submittedName>
</protein>
<name>A0AAE7CRB8_9GAMM</name>
<dbReference type="Proteomes" id="UP000502004">
    <property type="component" value="Chromosome"/>
</dbReference>
<sequence length="97" mass="11093">MKALIVASIVSLPIIVFSETNCNGNTYEINQCLKQKMQNLDKKLDKIGSHNIQQFKKYSYKICSTISSAYKGGSYEAIKYGNCIITLDEWYIEQLKK</sequence>
<dbReference type="RefSeq" id="WP_133940752.1">
    <property type="nucleotide sequence ID" value="NZ_CP038241.1"/>
</dbReference>
<organism evidence="1 2">
    <name type="scientific">Allofrancisella inopinata</name>
    <dbReference type="NCBI Taxonomy" id="1085647"/>
    <lineage>
        <taxon>Bacteria</taxon>
        <taxon>Pseudomonadati</taxon>
        <taxon>Pseudomonadota</taxon>
        <taxon>Gammaproteobacteria</taxon>
        <taxon>Thiotrichales</taxon>
        <taxon>Francisellaceae</taxon>
        <taxon>Allofrancisella</taxon>
    </lineage>
</organism>
<evidence type="ECO:0000313" key="2">
    <source>
        <dbReference type="Proteomes" id="UP000502004"/>
    </source>
</evidence>
<proteinExistence type="predicted"/>
<accession>A0AAE7CRB8</accession>
<reference evidence="1 2" key="1">
    <citation type="submission" date="2019-03" db="EMBL/GenBank/DDBJ databases">
        <title>Complete Genome Sequence of Allofrancisella inopinata Strain SYSU YG23 Isolated from Water-Cooling Systems in China.</title>
        <authorList>
            <person name="Ohrman C."/>
            <person name="Uneklint I."/>
            <person name="Sjodin A."/>
        </authorList>
    </citation>
    <scope>NUCLEOTIDE SEQUENCE [LARGE SCALE GENOMIC DNA]</scope>
    <source>
        <strain evidence="1 2">SYSU YG23</strain>
    </source>
</reference>
<dbReference type="KEGG" id="aii:E4K63_03380"/>